<dbReference type="InterPro" id="IPR050514">
    <property type="entry name" value="WAP_four-disulfide_core"/>
</dbReference>
<dbReference type="InParanoid" id="G1TLE7"/>
<gene>
    <name evidence="11" type="primary">WFDC5</name>
</gene>
<dbReference type="InterPro" id="IPR008197">
    <property type="entry name" value="WAP_dom"/>
</dbReference>
<feature type="signal peptide" evidence="9">
    <location>
        <begin position="1"/>
        <end position="23"/>
    </location>
</feature>
<dbReference type="SUPFAM" id="SSF57256">
    <property type="entry name" value="Elafin-like"/>
    <property type="match status" value="2"/>
</dbReference>
<dbReference type="OrthoDB" id="4473401at2759"/>
<dbReference type="InterPro" id="IPR036645">
    <property type="entry name" value="Elafin-like_sf"/>
</dbReference>
<comment type="function">
    <text evidence="1">Putative acid-stable proteinase inhibitor.</text>
</comment>
<proteinExistence type="predicted"/>
<dbReference type="SMART" id="SM00217">
    <property type="entry name" value="WAP"/>
    <property type="match status" value="2"/>
</dbReference>
<dbReference type="Ensembl" id="ENSOCUT00000028325.3">
    <property type="protein sequence ID" value="ENSOCUP00000017797.3"/>
    <property type="gene ID" value="ENSOCUG00000020941.3"/>
</dbReference>
<keyword evidence="5" id="KW-0646">Protease inhibitor</keyword>
<dbReference type="Pfam" id="PF00095">
    <property type="entry name" value="WAP"/>
    <property type="match status" value="2"/>
</dbReference>
<name>G1TLE7_RABIT</name>
<dbReference type="KEGG" id="ocu:100351698"/>
<reference evidence="11" key="3">
    <citation type="submission" date="2025-09" db="UniProtKB">
        <authorList>
            <consortium name="Ensembl"/>
        </authorList>
    </citation>
    <scope>IDENTIFICATION</scope>
    <source>
        <strain evidence="11">Thorbecke</strain>
    </source>
</reference>
<evidence type="ECO:0000256" key="8">
    <source>
        <dbReference type="ARBA" id="ARBA00023157"/>
    </source>
</evidence>
<protein>
    <recommendedName>
        <fullName evidence="3">WAP four-disulfide core domain protein 5</fullName>
    </recommendedName>
</protein>
<reference evidence="11 12" key="1">
    <citation type="journal article" date="2011" name="Nature">
        <title>A high-resolution map of human evolutionary constraint using 29 mammals.</title>
        <authorList>
            <person name="Lindblad-Toh K."/>
            <person name="Garber M."/>
            <person name="Zuk O."/>
            <person name="Lin M.F."/>
            <person name="Parker B.J."/>
            <person name="Washietl S."/>
            <person name="Kheradpour P."/>
            <person name="Ernst J."/>
            <person name="Jordan G."/>
            <person name="Mauceli E."/>
            <person name="Ward L.D."/>
            <person name="Lowe C.B."/>
            <person name="Holloway A.K."/>
            <person name="Clamp M."/>
            <person name="Gnerre S."/>
            <person name="Alfoldi J."/>
            <person name="Beal K."/>
            <person name="Chang J."/>
            <person name="Clawson H."/>
            <person name="Cuff J."/>
            <person name="Di Palma F."/>
            <person name="Fitzgerald S."/>
            <person name="Flicek P."/>
            <person name="Guttman M."/>
            <person name="Hubisz M.J."/>
            <person name="Jaffe D.B."/>
            <person name="Jungreis I."/>
            <person name="Kent W.J."/>
            <person name="Kostka D."/>
            <person name="Lara M."/>
            <person name="Martins A.L."/>
            <person name="Massingham T."/>
            <person name="Moltke I."/>
            <person name="Raney B.J."/>
            <person name="Rasmussen M.D."/>
            <person name="Robinson J."/>
            <person name="Stark A."/>
            <person name="Vilella A.J."/>
            <person name="Wen J."/>
            <person name="Xie X."/>
            <person name="Zody M.C."/>
            <person name="Baldwin J."/>
            <person name="Bloom T."/>
            <person name="Chin C.W."/>
            <person name="Heiman D."/>
            <person name="Nicol R."/>
            <person name="Nusbaum C."/>
            <person name="Young S."/>
            <person name="Wilkinson J."/>
            <person name="Worley K.C."/>
            <person name="Kovar C.L."/>
            <person name="Muzny D.M."/>
            <person name="Gibbs R.A."/>
            <person name="Cree A."/>
            <person name="Dihn H.H."/>
            <person name="Fowler G."/>
            <person name="Jhangiani S."/>
            <person name="Joshi V."/>
            <person name="Lee S."/>
            <person name="Lewis L.R."/>
            <person name="Nazareth L.V."/>
            <person name="Okwuonu G."/>
            <person name="Santibanez J."/>
            <person name="Warren W.C."/>
            <person name="Mardis E.R."/>
            <person name="Weinstock G.M."/>
            <person name="Wilson R.K."/>
            <person name="Delehaunty K."/>
            <person name="Dooling D."/>
            <person name="Fronik C."/>
            <person name="Fulton L."/>
            <person name="Fulton B."/>
            <person name="Graves T."/>
            <person name="Minx P."/>
            <person name="Sodergren E."/>
            <person name="Birney E."/>
            <person name="Margulies E.H."/>
            <person name="Herrero J."/>
            <person name="Green E.D."/>
            <person name="Haussler D."/>
            <person name="Siepel A."/>
            <person name="Goldman N."/>
            <person name="Pollard K.S."/>
            <person name="Pedersen J.S."/>
            <person name="Lander E.S."/>
            <person name="Kellis M."/>
        </authorList>
    </citation>
    <scope>NUCLEOTIDE SEQUENCE [LARGE SCALE GENOMIC DNA]</scope>
    <source>
        <strain evidence="12">Thorbecke</strain>
    </source>
</reference>
<evidence type="ECO:0000256" key="6">
    <source>
        <dbReference type="ARBA" id="ARBA00022729"/>
    </source>
</evidence>
<dbReference type="GO" id="GO:0004867">
    <property type="term" value="F:serine-type endopeptidase inhibitor activity"/>
    <property type="evidence" value="ECO:0007669"/>
    <property type="project" value="TreeGrafter"/>
</dbReference>
<dbReference type="Bgee" id="ENSOCUG00000020941">
    <property type="expression patterns" value="Expressed in skin of back and 2 other cell types or tissues"/>
</dbReference>
<dbReference type="PaxDb" id="9986-ENSOCUP00000017797"/>
<keyword evidence="8" id="KW-1015">Disulfide bond</keyword>
<dbReference type="PRINTS" id="PR00003">
    <property type="entry name" value="4DISULPHCORE"/>
</dbReference>
<dbReference type="STRING" id="9986.ENSOCUP00000017797"/>
<dbReference type="GO" id="GO:0019731">
    <property type="term" value="P:antibacterial humoral response"/>
    <property type="evidence" value="ECO:0007669"/>
    <property type="project" value="TreeGrafter"/>
</dbReference>
<dbReference type="Gene3D" id="4.10.75.10">
    <property type="entry name" value="Elafin-like"/>
    <property type="match status" value="2"/>
</dbReference>
<keyword evidence="4" id="KW-0964">Secreted</keyword>
<evidence type="ECO:0000256" key="7">
    <source>
        <dbReference type="ARBA" id="ARBA00022737"/>
    </source>
</evidence>
<dbReference type="PANTHER" id="PTHR19441:SF39">
    <property type="entry name" value="WAP FOUR-DISULFIDE CORE DOMAIN PROTEIN 5"/>
    <property type="match status" value="1"/>
</dbReference>
<evidence type="ECO:0000256" key="3">
    <source>
        <dbReference type="ARBA" id="ARBA00017105"/>
    </source>
</evidence>
<organism evidence="11 12">
    <name type="scientific">Oryctolagus cuniculus</name>
    <name type="common">Rabbit</name>
    <dbReference type="NCBI Taxonomy" id="9986"/>
    <lineage>
        <taxon>Eukaryota</taxon>
        <taxon>Metazoa</taxon>
        <taxon>Chordata</taxon>
        <taxon>Craniata</taxon>
        <taxon>Vertebrata</taxon>
        <taxon>Euteleostomi</taxon>
        <taxon>Mammalia</taxon>
        <taxon>Eutheria</taxon>
        <taxon>Euarchontoglires</taxon>
        <taxon>Glires</taxon>
        <taxon>Lagomorpha</taxon>
        <taxon>Leporidae</taxon>
        <taxon>Oryctolagus</taxon>
    </lineage>
</organism>
<dbReference type="CTD" id="149708"/>
<dbReference type="SMR" id="G1TLE7"/>
<evidence type="ECO:0000259" key="10">
    <source>
        <dbReference type="PROSITE" id="PS51390"/>
    </source>
</evidence>
<evidence type="ECO:0000256" key="9">
    <source>
        <dbReference type="SAM" id="SignalP"/>
    </source>
</evidence>
<keyword evidence="7" id="KW-0677">Repeat</keyword>
<dbReference type="Proteomes" id="UP000001811">
    <property type="component" value="Unplaced"/>
</dbReference>
<keyword evidence="6 9" id="KW-0732">Signal</keyword>
<feature type="domain" description="WAP" evidence="10">
    <location>
        <begin position="73"/>
        <end position="120"/>
    </location>
</feature>
<evidence type="ECO:0000313" key="12">
    <source>
        <dbReference type="Proteomes" id="UP000001811"/>
    </source>
</evidence>
<reference evidence="11" key="2">
    <citation type="submission" date="2025-08" db="UniProtKB">
        <authorList>
            <consortium name="Ensembl"/>
        </authorList>
    </citation>
    <scope>IDENTIFICATION</scope>
    <source>
        <strain evidence="11">Thorbecke</strain>
    </source>
</reference>
<evidence type="ECO:0000256" key="5">
    <source>
        <dbReference type="ARBA" id="ARBA00022690"/>
    </source>
</evidence>
<evidence type="ECO:0000256" key="4">
    <source>
        <dbReference type="ARBA" id="ARBA00022525"/>
    </source>
</evidence>
<keyword evidence="12" id="KW-1185">Reference proteome</keyword>
<sequence length="122" mass="13035">MRICSVLLVALLALGSQLPAASGRKKGVKSGACPPDDEPCIQSVPDQCMDDSQCPSTMKCCHKGCFLQCVPRVSLKAGGCPEDRLHCLSPTQHLCHSDSDCKGKKRCCRAACGRDCRDPTRG</sequence>
<dbReference type="GO" id="GO:0005615">
    <property type="term" value="C:extracellular space"/>
    <property type="evidence" value="ECO:0007669"/>
    <property type="project" value="TreeGrafter"/>
</dbReference>
<feature type="chain" id="PRO_5023839551" description="WAP four-disulfide core domain protein 5" evidence="9">
    <location>
        <begin position="24"/>
        <end position="122"/>
    </location>
</feature>
<evidence type="ECO:0000256" key="2">
    <source>
        <dbReference type="ARBA" id="ARBA00004613"/>
    </source>
</evidence>
<dbReference type="eggNOG" id="ENOG502S99V">
    <property type="taxonomic scope" value="Eukaryota"/>
</dbReference>
<evidence type="ECO:0000313" key="11">
    <source>
        <dbReference type="Ensembl" id="ENSOCUP00000017797.3"/>
    </source>
</evidence>
<dbReference type="AlphaFoldDB" id="G1TLE7"/>
<dbReference type="GO" id="GO:0045087">
    <property type="term" value="P:innate immune response"/>
    <property type="evidence" value="ECO:0007669"/>
    <property type="project" value="TreeGrafter"/>
</dbReference>
<dbReference type="HOGENOM" id="CLU_105901_2_0_1"/>
<accession>G1TLE7</accession>
<dbReference type="GeneTree" id="ENSGT00730000111369"/>
<dbReference type="GeneID" id="100351698"/>
<dbReference type="PANTHER" id="PTHR19441">
    <property type="entry name" value="WHEY ACDIC PROTEIN WAP"/>
    <property type="match status" value="1"/>
</dbReference>
<evidence type="ECO:0000256" key="1">
    <source>
        <dbReference type="ARBA" id="ARBA00003209"/>
    </source>
</evidence>
<dbReference type="PROSITE" id="PS51390">
    <property type="entry name" value="WAP"/>
    <property type="match status" value="2"/>
</dbReference>
<comment type="subcellular location">
    <subcellularLocation>
        <location evidence="2">Secreted</location>
    </subcellularLocation>
</comment>
<feature type="domain" description="WAP" evidence="10">
    <location>
        <begin position="26"/>
        <end position="72"/>
    </location>
</feature>